<reference evidence="3" key="1">
    <citation type="submission" date="2021-04" db="EMBL/GenBank/DDBJ databases">
        <authorList>
            <consortium name="Molecular Ecology Group"/>
        </authorList>
    </citation>
    <scope>NUCLEOTIDE SEQUENCE</scope>
</reference>
<dbReference type="PANTHER" id="PTHR43404:SF2">
    <property type="entry name" value="LIPOPOLYSACCHARIDE CHOLINEPHOSPHOTRANSFERASE LICD"/>
    <property type="match status" value="1"/>
</dbReference>
<feature type="domain" description="LicD/FKTN/FKRP nucleotidyltransferase" evidence="2">
    <location>
        <begin position="197"/>
        <end position="257"/>
    </location>
</feature>
<comment type="caution">
    <text evidence="3">The sequence shown here is derived from an EMBL/GenBank/DDBJ whole genome shotgun (WGS) entry which is preliminary data.</text>
</comment>
<keyword evidence="1" id="KW-1133">Transmembrane helix</keyword>
<protein>
    <recommendedName>
        <fullName evidence="2">LicD/FKTN/FKRP nucleotidyltransferase domain-containing protein</fullName>
    </recommendedName>
</protein>
<evidence type="ECO:0000256" key="1">
    <source>
        <dbReference type="SAM" id="Phobius"/>
    </source>
</evidence>
<dbReference type="InterPro" id="IPR007074">
    <property type="entry name" value="LicD/FKTN/FKRP_NTP_transf"/>
</dbReference>
<dbReference type="GO" id="GO:0009100">
    <property type="term" value="P:glycoprotein metabolic process"/>
    <property type="evidence" value="ECO:0007669"/>
    <property type="project" value="UniProtKB-ARBA"/>
</dbReference>
<evidence type="ECO:0000313" key="3">
    <source>
        <dbReference type="EMBL" id="CAG5134668.1"/>
    </source>
</evidence>
<keyword evidence="4" id="KW-1185">Reference proteome</keyword>
<gene>
    <name evidence="3" type="ORF">CUNI_LOCUS20226</name>
</gene>
<evidence type="ECO:0000259" key="2">
    <source>
        <dbReference type="Pfam" id="PF04991"/>
    </source>
</evidence>
<dbReference type="Pfam" id="PF04991">
    <property type="entry name" value="LicD"/>
    <property type="match status" value="1"/>
</dbReference>
<evidence type="ECO:0000313" key="4">
    <source>
        <dbReference type="Proteomes" id="UP000678393"/>
    </source>
</evidence>
<dbReference type="InterPro" id="IPR052942">
    <property type="entry name" value="LPS_cholinephosphotransferase"/>
</dbReference>
<name>A0A8S4A2L5_9EUPU</name>
<proteinExistence type="predicted"/>
<feature type="transmembrane region" description="Helical" evidence="1">
    <location>
        <begin position="57"/>
        <end position="77"/>
    </location>
</feature>
<keyword evidence="1" id="KW-0472">Membrane</keyword>
<dbReference type="OrthoDB" id="419198at2759"/>
<accession>A0A8S4A2L5</accession>
<dbReference type="Proteomes" id="UP000678393">
    <property type="component" value="Unassembled WGS sequence"/>
</dbReference>
<keyword evidence="1" id="KW-0812">Transmembrane</keyword>
<organism evidence="3 4">
    <name type="scientific">Candidula unifasciata</name>
    <dbReference type="NCBI Taxonomy" id="100452"/>
    <lineage>
        <taxon>Eukaryota</taxon>
        <taxon>Metazoa</taxon>
        <taxon>Spiralia</taxon>
        <taxon>Lophotrochozoa</taxon>
        <taxon>Mollusca</taxon>
        <taxon>Gastropoda</taxon>
        <taxon>Heterobranchia</taxon>
        <taxon>Euthyneura</taxon>
        <taxon>Panpulmonata</taxon>
        <taxon>Eupulmonata</taxon>
        <taxon>Stylommatophora</taxon>
        <taxon>Helicina</taxon>
        <taxon>Helicoidea</taxon>
        <taxon>Geomitridae</taxon>
        <taxon>Candidula</taxon>
    </lineage>
</organism>
<dbReference type="EMBL" id="CAJHNH020007457">
    <property type="protein sequence ID" value="CAG5134668.1"/>
    <property type="molecule type" value="Genomic_DNA"/>
</dbReference>
<sequence length="400" mass="46533">MLHFFSFPLRIEYRPDHLVTSKEIISLQTAMIDSDFRISHELPKCFNILPWHERKSVCVILILVLTIVTFSSGVSYVSKYLAKTQMLHSESDLDFQNKSRQLSGNGLVSKETTSKNLSMYTQKDILKSSGNASHNTKLNKKYVVDHSKSQLQSPIAQHINGTNHSQDKLSYFRSKLSEAYAVLLWKTINVFNSVMTENNITYMMYGGTLIGSYRHHGLIPWDDDVDFLVPLAANDSVQQAFSRISHEYTINKDLKYYWKLYSVHADPINRYKWRWPFLDIFFFAENQTHIWDVTPWYAEWFCYPKTIIFPLRRRPFMNLTLPAPHNPRAVIETNYKIDRCNSGQWLHSVEGPVHEDKVPCSLLFSKFAFVQRAYMNGGCNETLVKNGEIVSYFFDEGQNC</sequence>
<dbReference type="AlphaFoldDB" id="A0A8S4A2L5"/>
<dbReference type="PANTHER" id="PTHR43404">
    <property type="entry name" value="LIPOPOLYSACCHARIDE CHOLINEPHOSPHOTRANSFERASE LICD"/>
    <property type="match status" value="1"/>
</dbReference>